<dbReference type="Gene3D" id="3.90.245.10">
    <property type="entry name" value="Ribonucleoside hydrolase-like"/>
    <property type="match status" value="1"/>
</dbReference>
<reference evidence="5 6" key="1">
    <citation type="submission" date="2015-02" db="EMBL/GenBank/DDBJ databases">
        <title>Draft genome sequences of ten Microbacterium spp. with emphasis on heavy metal contaminated environments.</title>
        <authorList>
            <person name="Corretto E."/>
        </authorList>
    </citation>
    <scope>NUCLEOTIDE SEQUENCE [LARGE SCALE GENOMIC DNA]</scope>
    <source>
        <strain evidence="5 6">DSM 8608</strain>
    </source>
</reference>
<dbReference type="GO" id="GO:0006152">
    <property type="term" value="P:purine nucleoside catabolic process"/>
    <property type="evidence" value="ECO:0007669"/>
    <property type="project" value="TreeGrafter"/>
</dbReference>
<feature type="domain" description="Inosine/uridine-preferring nucleoside hydrolase" evidence="4">
    <location>
        <begin position="39"/>
        <end position="279"/>
    </location>
</feature>
<dbReference type="PANTHER" id="PTHR12304">
    <property type="entry name" value="INOSINE-URIDINE PREFERRING NUCLEOSIDE HYDROLASE"/>
    <property type="match status" value="1"/>
</dbReference>
<sequence>MTQIPSGDTRPTDRAARSWSLGTTPWQRLPPLGAPRARIIIDNDFSGDPDDLYQLVHHLLSPSVEVRLVVASHLRADDGFDPSGRSAQNAAVIAKDVFARMGLTSTEVIVVGSDEPLADRSTPRPSPAVDAIVAEALRDDVSTPLFYVAGGGLTDIASAYLVEPRVAERLTLVWIGGEEHEGLAVPPPSAMPIEYNLLIDPVAGQVVFGDSPIPLWQVPRDVYRQCLVSDAELRVRVAETGPLGRYLYDEVAFVMRMVATHVGGGAETYALGDSPLVLLTALQSVFEADPSSSRYVERPTPALSDDGGYVDVPGARPMRVYTWVDTRLMFEDFYVKLAEFGRWQAAGS</sequence>
<keyword evidence="6" id="KW-1185">Reference proteome</keyword>
<dbReference type="PATRIC" id="fig|69370.6.peg.739"/>
<dbReference type="EMBL" id="JYJA01000025">
    <property type="protein sequence ID" value="KJL44543.1"/>
    <property type="molecule type" value="Genomic_DNA"/>
</dbReference>
<dbReference type="InterPro" id="IPR001910">
    <property type="entry name" value="Inosine/uridine_hydrolase_dom"/>
</dbReference>
<dbReference type="AlphaFoldDB" id="A0A0M2HJK8"/>
<proteinExistence type="predicted"/>
<protein>
    <submittedName>
        <fullName evidence="5">Inosine-uridine preferring nucleoside hydrolase</fullName>
    </submittedName>
</protein>
<evidence type="ECO:0000256" key="3">
    <source>
        <dbReference type="SAM" id="MobiDB-lite"/>
    </source>
</evidence>
<keyword evidence="2" id="KW-0326">Glycosidase</keyword>
<evidence type="ECO:0000259" key="4">
    <source>
        <dbReference type="Pfam" id="PF01156"/>
    </source>
</evidence>
<dbReference type="SUPFAM" id="SSF53590">
    <property type="entry name" value="Nucleoside hydrolase"/>
    <property type="match status" value="1"/>
</dbReference>
<keyword evidence="1 5" id="KW-0378">Hydrolase</keyword>
<dbReference type="InterPro" id="IPR023186">
    <property type="entry name" value="IUNH"/>
</dbReference>
<evidence type="ECO:0000313" key="5">
    <source>
        <dbReference type="EMBL" id="KJL44543.1"/>
    </source>
</evidence>
<dbReference type="GO" id="GO:0005829">
    <property type="term" value="C:cytosol"/>
    <property type="evidence" value="ECO:0007669"/>
    <property type="project" value="TreeGrafter"/>
</dbReference>
<dbReference type="PANTHER" id="PTHR12304:SF4">
    <property type="entry name" value="URIDINE NUCLEOSIDASE"/>
    <property type="match status" value="1"/>
</dbReference>
<dbReference type="InterPro" id="IPR036452">
    <property type="entry name" value="Ribo_hydro-like"/>
</dbReference>
<accession>A0A0M2HJK8</accession>
<dbReference type="RefSeq" id="WP_084695442.1">
    <property type="nucleotide sequence ID" value="NZ_JYJA01000025.1"/>
</dbReference>
<evidence type="ECO:0000256" key="1">
    <source>
        <dbReference type="ARBA" id="ARBA00022801"/>
    </source>
</evidence>
<name>A0A0M2HJK8_MICTR</name>
<gene>
    <name evidence="5" type="ORF">RS82_00715</name>
</gene>
<comment type="caution">
    <text evidence="5">The sequence shown here is derived from an EMBL/GenBank/DDBJ whole genome shotgun (WGS) entry which is preliminary data.</text>
</comment>
<evidence type="ECO:0000256" key="2">
    <source>
        <dbReference type="ARBA" id="ARBA00023295"/>
    </source>
</evidence>
<dbReference type="GO" id="GO:0008477">
    <property type="term" value="F:purine nucleosidase activity"/>
    <property type="evidence" value="ECO:0007669"/>
    <property type="project" value="TreeGrafter"/>
</dbReference>
<dbReference type="OrthoDB" id="2530052at2"/>
<organism evidence="5 6">
    <name type="scientific">Microbacterium trichothecenolyticum</name>
    <name type="common">Aureobacterium trichothecenolyticum</name>
    <dbReference type="NCBI Taxonomy" id="69370"/>
    <lineage>
        <taxon>Bacteria</taxon>
        <taxon>Bacillati</taxon>
        <taxon>Actinomycetota</taxon>
        <taxon>Actinomycetes</taxon>
        <taxon>Micrococcales</taxon>
        <taxon>Microbacteriaceae</taxon>
        <taxon>Microbacterium</taxon>
    </lineage>
</organism>
<dbReference type="Pfam" id="PF01156">
    <property type="entry name" value="IU_nuc_hydro"/>
    <property type="match status" value="1"/>
</dbReference>
<feature type="region of interest" description="Disordered" evidence="3">
    <location>
        <begin position="1"/>
        <end position="24"/>
    </location>
</feature>
<evidence type="ECO:0000313" key="6">
    <source>
        <dbReference type="Proteomes" id="UP000034098"/>
    </source>
</evidence>
<dbReference type="Proteomes" id="UP000034098">
    <property type="component" value="Unassembled WGS sequence"/>
</dbReference>